<dbReference type="InterPro" id="IPR053083">
    <property type="entry name" value="TF_kinase-domain_protein"/>
</dbReference>
<dbReference type="PANTHER" id="PTHR44305:SF24">
    <property type="entry name" value="TYROSINE-PROTEIN KINASE C03B1.5-RELATED"/>
    <property type="match status" value="1"/>
</dbReference>
<evidence type="ECO:0000313" key="2">
    <source>
        <dbReference type="EMBL" id="CAD8146434.1"/>
    </source>
</evidence>
<dbReference type="OMA" id="WINAKTD"/>
<keyword evidence="3" id="KW-1185">Reference proteome</keyword>
<dbReference type="OrthoDB" id="10333850at2759"/>
<dbReference type="GO" id="GO:0005524">
    <property type="term" value="F:ATP binding"/>
    <property type="evidence" value="ECO:0007669"/>
    <property type="project" value="InterPro"/>
</dbReference>
<dbReference type="AlphaFoldDB" id="A0A8S1T620"/>
<feature type="domain" description="Protein kinase" evidence="1">
    <location>
        <begin position="4"/>
        <end position="271"/>
    </location>
</feature>
<sequence>MSRFILKFSLLETNSGTLYQIEEESDQKMETFYAFDFSSDFKNQVLQEEEEKLSGCASARHFVKQITLQNKKYHLFKYAGGQTLDREIQYFRGKKQSIKLDTIKLYLTQILDTLYQLHQKQILGRVFSTKNIILYDGQMIFMDFGFGPKMITANVDLIAPPEIIQKFLENKSVECNYNMEVDSWLLGAVLFHLVKLRPISHLIEDNTVKSMVYNDIKEYWEYLKTQMKVQNWINAKTDRYPEEFCLFIQGLLTYDPQNRFTFQQIYEHPFIKNLNLPKYKEYLSFYTLGKIDWVSQKIRCHSNNYIETGELEIRQSILGSQNFGQVVPSITQTPSHSTHIPYLDIKSNFTSQTIQIPGTSSRLNWPAEENNSDNIENQLIYQIQDLNQSRFYEIWCNIRLELFRYTFLEKCAEEFVVELGKKKKYQLEHLLAYFLRKMGYLILVELQKKLKEDVCPWRCTHENLQRWKDFQKESQITILENSIIPKIKELASILQQQFQDQCQKFKNEENIEEEIRKQLQEDNSCFQSFKNDGSSIYQCCSDEFLRSGFRKLLQLTIKFLQTEKKFNLQPQINYNTLILKILLCHLINRIFNLSIAETTFKELLKNRRSEALISPNEIYAYICRNDEQGKEEDIKYISSNSFTEK</sequence>
<dbReference type="SMART" id="SM00220">
    <property type="entry name" value="S_TKc"/>
    <property type="match status" value="1"/>
</dbReference>
<dbReference type="PANTHER" id="PTHR44305">
    <property type="entry name" value="SI:DKEY-192D15.2-RELATED"/>
    <property type="match status" value="1"/>
</dbReference>
<dbReference type="Proteomes" id="UP000683925">
    <property type="component" value="Unassembled WGS sequence"/>
</dbReference>
<proteinExistence type="predicted"/>
<evidence type="ECO:0000313" key="3">
    <source>
        <dbReference type="Proteomes" id="UP000683925"/>
    </source>
</evidence>
<dbReference type="EMBL" id="CAJJDP010000018">
    <property type="protein sequence ID" value="CAD8146434.1"/>
    <property type="molecule type" value="Genomic_DNA"/>
</dbReference>
<accession>A0A8S1T620</accession>
<dbReference type="Pfam" id="PF00069">
    <property type="entry name" value="Pkinase"/>
    <property type="match status" value="1"/>
</dbReference>
<name>A0A8S1T620_PAROT</name>
<reference evidence="2" key="1">
    <citation type="submission" date="2021-01" db="EMBL/GenBank/DDBJ databases">
        <authorList>
            <consortium name="Genoscope - CEA"/>
            <person name="William W."/>
        </authorList>
    </citation>
    <scope>NUCLEOTIDE SEQUENCE</scope>
</reference>
<dbReference type="InterPro" id="IPR000719">
    <property type="entry name" value="Prot_kinase_dom"/>
</dbReference>
<evidence type="ECO:0000259" key="1">
    <source>
        <dbReference type="PROSITE" id="PS50011"/>
    </source>
</evidence>
<gene>
    <name evidence="2" type="ORF">POCTA_138.1.T0180299</name>
</gene>
<dbReference type="GO" id="GO:0004672">
    <property type="term" value="F:protein kinase activity"/>
    <property type="evidence" value="ECO:0007669"/>
    <property type="project" value="InterPro"/>
</dbReference>
<organism evidence="2 3">
    <name type="scientific">Paramecium octaurelia</name>
    <dbReference type="NCBI Taxonomy" id="43137"/>
    <lineage>
        <taxon>Eukaryota</taxon>
        <taxon>Sar</taxon>
        <taxon>Alveolata</taxon>
        <taxon>Ciliophora</taxon>
        <taxon>Intramacronucleata</taxon>
        <taxon>Oligohymenophorea</taxon>
        <taxon>Peniculida</taxon>
        <taxon>Parameciidae</taxon>
        <taxon>Paramecium</taxon>
    </lineage>
</organism>
<comment type="caution">
    <text evidence="2">The sequence shown here is derived from an EMBL/GenBank/DDBJ whole genome shotgun (WGS) entry which is preliminary data.</text>
</comment>
<protein>
    <recommendedName>
        <fullName evidence="1">Protein kinase domain-containing protein</fullName>
    </recommendedName>
</protein>
<dbReference type="PROSITE" id="PS50011">
    <property type="entry name" value="PROTEIN_KINASE_DOM"/>
    <property type="match status" value="1"/>
</dbReference>